<evidence type="ECO:0000313" key="4">
    <source>
        <dbReference type="Proteomes" id="UP000185544"/>
    </source>
</evidence>
<dbReference type="KEGG" id="pabo:BCY86_02070"/>
<sequence length="475" mass="52843">MKKNNVLSGVSRKGMQDRIRGEWTLGVTRGLLCTLILLVADVFFVGCISKSRKLSEDEKKVLESYVVPSLPQEGGSHPIKIDFANHQVELIGYRFDPEVARTGERVKLTYYWKVNTKVGKKWLLFTHVLNGKGVQTDNLDWVGSLREPNRYGQRFGPEVWEPGKVYVDEQTYMIPEDWEGNTLTVVVGLWRGEERLKVIAGPNDGDNRGIVGTIKVEKPGSPSLKDGFAINQVPILEVPRIAEGESIVVDGQANEPAWASAATIAAFVDVGTGAPDASSPVQGSAKLAWDDGYLYVLIDIQADRVQDGFTSPAQQQGLWTVTGQPKLWLKDTAEILIAPREGDGNQDYYEIQINPHNRVFRTYYENYNTPKTDPDGPFGHEDWSLIMRSQVGVREGKGLLGTGKKGYAVEAAIAWSSFHKASRVPPNEGEIWRVNLYAMKNNGGMAWSPILGQGNFHKVSRFGKVRWVASRKNNI</sequence>
<reference evidence="3 4" key="1">
    <citation type="submission" date="2016-08" db="EMBL/GenBank/DDBJ databases">
        <title>Identification and validation of antigenic proteins from Pajaroellobacter abortibovis using de-novo genome sequence assembly and reverse vaccinology.</title>
        <authorList>
            <person name="Welly B.T."/>
            <person name="Miller M.R."/>
            <person name="Stott J.L."/>
            <person name="Blanchard M.T."/>
            <person name="Islas-Trejo A.D."/>
            <person name="O'Rourke S.M."/>
            <person name="Young A.E."/>
            <person name="Medrano J.F."/>
            <person name="Van Eenennaam A.L."/>
        </authorList>
    </citation>
    <scope>NUCLEOTIDE SEQUENCE [LARGE SCALE GENOMIC DNA]</scope>
    <source>
        <strain evidence="3 4">BTF92-0548A/99-0131</strain>
    </source>
</reference>
<dbReference type="CDD" id="cd09620">
    <property type="entry name" value="CBM9_like_3"/>
    <property type="match status" value="1"/>
</dbReference>
<dbReference type="SUPFAM" id="SSF49344">
    <property type="entry name" value="CBD9-like"/>
    <property type="match status" value="1"/>
</dbReference>
<feature type="transmembrane region" description="Helical" evidence="1">
    <location>
        <begin position="21"/>
        <end position="45"/>
    </location>
</feature>
<evidence type="ECO:0000256" key="1">
    <source>
        <dbReference type="SAM" id="Phobius"/>
    </source>
</evidence>
<dbReference type="Gene3D" id="2.60.40.1190">
    <property type="match status" value="1"/>
</dbReference>
<dbReference type="GO" id="GO:0004553">
    <property type="term" value="F:hydrolase activity, hydrolyzing O-glycosyl compounds"/>
    <property type="evidence" value="ECO:0007669"/>
    <property type="project" value="InterPro"/>
</dbReference>
<protein>
    <recommendedName>
        <fullName evidence="2">Carbohydrate-binding domain-containing protein</fullName>
    </recommendedName>
</protein>
<keyword evidence="1" id="KW-0812">Transmembrane</keyword>
<evidence type="ECO:0000313" key="3">
    <source>
        <dbReference type="EMBL" id="APR99599.1"/>
    </source>
</evidence>
<organism evidence="3 4">
    <name type="scientific">Pajaroellobacter abortibovis</name>
    <dbReference type="NCBI Taxonomy" id="1882918"/>
    <lineage>
        <taxon>Bacteria</taxon>
        <taxon>Pseudomonadati</taxon>
        <taxon>Myxococcota</taxon>
        <taxon>Polyangia</taxon>
        <taxon>Polyangiales</taxon>
        <taxon>Polyangiaceae</taxon>
    </lineage>
</organism>
<dbReference type="Pfam" id="PF06452">
    <property type="entry name" value="CBM9_1"/>
    <property type="match status" value="1"/>
</dbReference>
<dbReference type="STRING" id="1882918.BCY86_02070"/>
<proteinExistence type="predicted"/>
<accession>A0A1L6MVN2</accession>
<name>A0A1L6MVN2_9BACT</name>
<keyword evidence="1" id="KW-1133">Transmembrane helix</keyword>
<dbReference type="RefSeq" id="WP_075276246.1">
    <property type="nucleotide sequence ID" value="NZ_CP016908.1"/>
</dbReference>
<dbReference type="Proteomes" id="UP000185544">
    <property type="component" value="Chromosome"/>
</dbReference>
<dbReference type="GO" id="GO:0030246">
    <property type="term" value="F:carbohydrate binding"/>
    <property type="evidence" value="ECO:0007669"/>
    <property type="project" value="InterPro"/>
</dbReference>
<keyword evidence="1" id="KW-0472">Membrane</keyword>
<gene>
    <name evidence="3" type="ORF">BCY86_02070</name>
</gene>
<dbReference type="OrthoDB" id="9786766at2"/>
<dbReference type="GO" id="GO:0016052">
    <property type="term" value="P:carbohydrate catabolic process"/>
    <property type="evidence" value="ECO:0007669"/>
    <property type="project" value="InterPro"/>
</dbReference>
<keyword evidence="4" id="KW-1185">Reference proteome</keyword>
<evidence type="ECO:0000259" key="2">
    <source>
        <dbReference type="Pfam" id="PF06452"/>
    </source>
</evidence>
<dbReference type="EMBL" id="CP016908">
    <property type="protein sequence ID" value="APR99599.1"/>
    <property type="molecule type" value="Genomic_DNA"/>
</dbReference>
<feature type="domain" description="Carbohydrate-binding" evidence="2">
    <location>
        <begin position="249"/>
        <end position="465"/>
    </location>
</feature>
<dbReference type="InterPro" id="IPR010502">
    <property type="entry name" value="Carb-bd_dom_fam9"/>
</dbReference>
<dbReference type="AlphaFoldDB" id="A0A1L6MVN2"/>